<dbReference type="OrthoDB" id="62390at2157"/>
<proteinExistence type="predicted"/>
<dbReference type="InParanoid" id="D7DTR8"/>
<keyword evidence="2" id="KW-1185">Reference proteome</keyword>
<accession>D7DTR8</accession>
<protein>
    <submittedName>
        <fullName evidence="1">Uncharacterized protein</fullName>
    </submittedName>
</protein>
<evidence type="ECO:0000313" key="1">
    <source>
        <dbReference type="EMBL" id="ADI36528.1"/>
    </source>
</evidence>
<gene>
    <name evidence="1" type="ordered locus">Mvol_0869</name>
</gene>
<sequence>MIKKYFKLTIPLLILLVIVAFGVKIFGEWSYSDKYDDVKQKINNTSNEANKYVDMANKTYELSKKTIDSAGNLSNGDSVSSTLTNITDTVSKSGSILDKVDDNLDSIDTQMDKMLEVSNAVKEGKDVKSLDTSYLDSENLGVGIYNNPNSTTETTYADENENGILEEEESNISIIKDSYTNNEYIYSNNLENISEINGSKNIYYIYEDEIIENIDF</sequence>
<name>D7DTR8_METV3</name>
<organism evidence="1 2">
    <name type="scientific">Methanococcus voltae (strain ATCC BAA-1334 / A3)</name>
    <dbReference type="NCBI Taxonomy" id="456320"/>
    <lineage>
        <taxon>Archaea</taxon>
        <taxon>Methanobacteriati</taxon>
        <taxon>Methanobacteriota</taxon>
        <taxon>Methanomada group</taxon>
        <taxon>Methanococci</taxon>
        <taxon>Methanococcales</taxon>
        <taxon>Methanococcaceae</taxon>
        <taxon>Methanococcus</taxon>
    </lineage>
</organism>
<dbReference type="EMBL" id="CP002057">
    <property type="protein sequence ID" value="ADI36528.1"/>
    <property type="molecule type" value="Genomic_DNA"/>
</dbReference>
<reference evidence="1 2" key="1">
    <citation type="submission" date="2010-05" db="EMBL/GenBank/DDBJ databases">
        <title>Complete sequence of Methanococcus voltae A3.</title>
        <authorList>
            <consortium name="US DOE Joint Genome Institute"/>
            <person name="Lucas S."/>
            <person name="Copeland A."/>
            <person name="Lapidus A."/>
            <person name="Cheng J.-F."/>
            <person name="Bruce D."/>
            <person name="Goodwin L."/>
            <person name="Pitluck S."/>
            <person name="Lowry S."/>
            <person name="Clum A."/>
            <person name="Land M."/>
            <person name="Hauser L."/>
            <person name="Kyrpides N."/>
            <person name="Mikhailova N."/>
            <person name="Whitman W.B."/>
            <person name="Woyke T."/>
        </authorList>
    </citation>
    <scope>NUCLEOTIDE SEQUENCE [LARGE SCALE GENOMIC DNA]</scope>
    <source>
        <strain evidence="2">ATCC BAA-1334 / A3</strain>
    </source>
</reference>
<dbReference type="AlphaFoldDB" id="D7DTR8"/>
<dbReference type="Proteomes" id="UP000007722">
    <property type="component" value="Chromosome"/>
</dbReference>
<evidence type="ECO:0000313" key="2">
    <source>
        <dbReference type="Proteomes" id="UP000007722"/>
    </source>
</evidence>
<dbReference type="HOGENOM" id="CLU_1275350_0_0_2"/>
<dbReference type="KEGG" id="mvo:Mvol_0869"/>